<protein>
    <recommendedName>
        <fullName evidence="4">SNF2 N-terminal domain-containing protein</fullName>
    </recommendedName>
</protein>
<sequence>MIVIDDESVNSGDEPIDNDHNVQHFGESGSNDQSEDVQIYHDLQDEQSRTRPIPSADEERRVWTETCFLFGQSPDCASPSDPRHAHKVAGLRLPLRPHQLWAVGRCLLSKPLQGLMKNGLPGNTGREKTPTASLALWRHLPPPLPTAVPSASCPSGTYRLGFLCLCVPGGFAHASLSDETLLPGPGALFLVPAHPSLDVKPGLLRGPTRPAIAASQPSRCTGQPKTYFATLGLRPLVVWDDQLHVHKWHPLGTRTGTAHRDCLIHVSVKLVSGSNRLAPPNDAHIGQSPPARRRRRPAKASPRPTGALRSGSLPRRHHPSQGRSLLDTGLWQCVQTLIKRAGSPLFLLALSATPMSESPADLEPFLVMATEGSVAWAAGREH</sequence>
<comment type="caution">
    <text evidence="2">The sequence shown here is derived from an EMBL/GenBank/DDBJ whole genome shotgun (WGS) entry which is preliminary data.</text>
</comment>
<feature type="region of interest" description="Disordered" evidence="1">
    <location>
        <begin position="1"/>
        <end position="34"/>
    </location>
</feature>
<name>A0ABP0D4D4_9PEZI</name>
<evidence type="ECO:0000313" key="2">
    <source>
        <dbReference type="EMBL" id="CAK7238289.1"/>
    </source>
</evidence>
<evidence type="ECO:0008006" key="4">
    <source>
        <dbReference type="Google" id="ProtNLM"/>
    </source>
</evidence>
<dbReference type="EMBL" id="CAWUHD010000227">
    <property type="protein sequence ID" value="CAK7238289.1"/>
    <property type="molecule type" value="Genomic_DNA"/>
</dbReference>
<proteinExistence type="predicted"/>
<organism evidence="2 3">
    <name type="scientific">Sporothrix eucalyptigena</name>
    <dbReference type="NCBI Taxonomy" id="1812306"/>
    <lineage>
        <taxon>Eukaryota</taxon>
        <taxon>Fungi</taxon>
        <taxon>Dikarya</taxon>
        <taxon>Ascomycota</taxon>
        <taxon>Pezizomycotina</taxon>
        <taxon>Sordariomycetes</taxon>
        <taxon>Sordariomycetidae</taxon>
        <taxon>Ophiostomatales</taxon>
        <taxon>Ophiostomataceae</taxon>
        <taxon>Sporothrix</taxon>
    </lineage>
</organism>
<evidence type="ECO:0000256" key="1">
    <source>
        <dbReference type="SAM" id="MobiDB-lite"/>
    </source>
</evidence>
<dbReference type="Proteomes" id="UP001642482">
    <property type="component" value="Unassembled WGS sequence"/>
</dbReference>
<feature type="region of interest" description="Disordered" evidence="1">
    <location>
        <begin position="275"/>
        <end position="321"/>
    </location>
</feature>
<reference evidence="2 3" key="1">
    <citation type="submission" date="2024-01" db="EMBL/GenBank/DDBJ databases">
        <authorList>
            <person name="Allen C."/>
            <person name="Tagirdzhanova G."/>
        </authorList>
    </citation>
    <scope>NUCLEOTIDE SEQUENCE [LARGE SCALE GENOMIC DNA]</scope>
</reference>
<gene>
    <name evidence="2" type="ORF">SEUCBS140593_010515</name>
</gene>
<keyword evidence="3" id="KW-1185">Reference proteome</keyword>
<accession>A0ABP0D4D4</accession>
<evidence type="ECO:0000313" key="3">
    <source>
        <dbReference type="Proteomes" id="UP001642482"/>
    </source>
</evidence>